<evidence type="ECO:0000313" key="3">
    <source>
        <dbReference type="Proteomes" id="UP000250222"/>
    </source>
</evidence>
<dbReference type="InterPro" id="IPR011055">
    <property type="entry name" value="Dup_hybrid_motif"/>
</dbReference>
<dbReference type="PANTHER" id="PTHR21666:SF290">
    <property type="entry name" value="PEPTIDASE M23 DOMAIN PROTEIN"/>
    <property type="match status" value="1"/>
</dbReference>
<dbReference type="Pfam" id="PF01551">
    <property type="entry name" value="Peptidase_M23"/>
    <property type="match status" value="1"/>
</dbReference>
<dbReference type="InterPro" id="IPR016047">
    <property type="entry name" value="M23ase_b-sheet_dom"/>
</dbReference>
<gene>
    <name evidence="2" type="ORF">SAMN05216184_110116</name>
</gene>
<evidence type="ECO:0000259" key="1">
    <source>
        <dbReference type="Pfam" id="PF01551"/>
    </source>
</evidence>
<accession>A0A2Y9AKX4</accession>
<dbReference type="InterPro" id="IPR050570">
    <property type="entry name" value="Cell_wall_metabolism_enzyme"/>
</dbReference>
<evidence type="ECO:0000313" key="2">
    <source>
        <dbReference type="EMBL" id="SSA44825.1"/>
    </source>
</evidence>
<reference evidence="2 3" key="1">
    <citation type="submission" date="2016-10" db="EMBL/GenBank/DDBJ databases">
        <authorList>
            <person name="Cai Z."/>
        </authorList>
    </citation>
    <scope>NUCLEOTIDE SEQUENCE [LARGE SCALE GENOMIC DNA]</scope>
    <source>
        <strain evidence="2 3">CGMCC 1.10826</strain>
    </source>
</reference>
<proteinExistence type="predicted"/>
<sequence length="145" mass="15648">MPLAEGSYRITSRYGARQNPFGGGAQFHYGVDLAAPLDTPIHAVADGVVTYVGQGRAGRSSMLIIIEHEIEEQMVYTWYNHMYASGLYVEPGQAVEAGQVIAGVGNNGNSTGPHLHLEVHTDDQLSTVNPLNWLQEQGAVDVSQL</sequence>
<keyword evidence="3" id="KW-1185">Reference proteome</keyword>
<feature type="domain" description="M23ase beta-sheet core" evidence="1">
    <location>
        <begin position="26"/>
        <end position="124"/>
    </location>
</feature>
<dbReference type="CDD" id="cd12797">
    <property type="entry name" value="M23_peptidase"/>
    <property type="match status" value="1"/>
</dbReference>
<dbReference type="PANTHER" id="PTHR21666">
    <property type="entry name" value="PEPTIDASE-RELATED"/>
    <property type="match status" value="1"/>
</dbReference>
<name>A0A2Y9AKX4_9MICO</name>
<protein>
    <submittedName>
        <fullName evidence="2">Peptidase family M23</fullName>
    </submittedName>
</protein>
<dbReference type="GO" id="GO:0004222">
    <property type="term" value="F:metalloendopeptidase activity"/>
    <property type="evidence" value="ECO:0007669"/>
    <property type="project" value="TreeGrafter"/>
</dbReference>
<dbReference type="Proteomes" id="UP000250222">
    <property type="component" value="Unassembled WGS sequence"/>
</dbReference>
<dbReference type="EMBL" id="UETB01000010">
    <property type="protein sequence ID" value="SSA44825.1"/>
    <property type="molecule type" value="Genomic_DNA"/>
</dbReference>
<dbReference type="SUPFAM" id="SSF51261">
    <property type="entry name" value="Duplicated hybrid motif"/>
    <property type="match status" value="1"/>
</dbReference>
<organism evidence="2 3">
    <name type="scientific">Georgenia satyanarayanai</name>
    <dbReference type="NCBI Taxonomy" id="860221"/>
    <lineage>
        <taxon>Bacteria</taxon>
        <taxon>Bacillati</taxon>
        <taxon>Actinomycetota</taxon>
        <taxon>Actinomycetes</taxon>
        <taxon>Micrococcales</taxon>
        <taxon>Bogoriellaceae</taxon>
        <taxon>Georgenia</taxon>
    </lineage>
</organism>
<dbReference type="AlphaFoldDB" id="A0A2Y9AKX4"/>
<dbReference type="Gene3D" id="2.70.70.10">
    <property type="entry name" value="Glucose Permease (Domain IIA)"/>
    <property type="match status" value="1"/>
</dbReference>